<proteinExistence type="predicted"/>
<protein>
    <recommendedName>
        <fullName evidence="3">Co-chaperone DjlA N-terminal domain-containing protein</fullName>
    </recommendedName>
</protein>
<comment type="caution">
    <text evidence="1">The sequence shown here is derived from an EMBL/GenBank/DDBJ whole genome shotgun (WGS) entry which is preliminary data.</text>
</comment>
<dbReference type="AlphaFoldDB" id="A0A059FDS9"/>
<accession>A0A059FDS9</accession>
<dbReference type="Proteomes" id="UP000024816">
    <property type="component" value="Unassembled WGS sequence"/>
</dbReference>
<gene>
    <name evidence="1" type="ORF">HJA_09874</name>
</gene>
<evidence type="ECO:0000313" key="1">
    <source>
        <dbReference type="EMBL" id="KCZ88668.1"/>
    </source>
</evidence>
<dbReference type="RefSeq" id="WP_035581527.1">
    <property type="nucleotide sequence ID" value="NZ_ARYJ01000005.1"/>
</dbReference>
<dbReference type="PATRIC" id="fig|1280952.3.peg.1971"/>
<dbReference type="OrthoDB" id="9807358at2"/>
<sequence>MHILLFILSILVAIGVWSWRIRMARDGLHEAGKVARTAINMPRKLAFQYKAGKGGLTLIEDPREAAAIMMMEVARARGGPLTDNQTAVMDREIMHHFEFSQEDADALTAHAAWVTNSAPPPAETMRRLSRLIVTSSVLGPKEIVDLDAMLVAVSEAEGLPTRDQMALLQVYRDKAGLKT</sequence>
<dbReference type="EMBL" id="ARYJ01000005">
    <property type="protein sequence ID" value="KCZ88668.1"/>
    <property type="molecule type" value="Genomic_DNA"/>
</dbReference>
<keyword evidence="2" id="KW-1185">Reference proteome</keyword>
<dbReference type="STRING" id="1280952.HJA_09874"/>
<reference evidence="1 2" key="1">
    <citation type="journal article" date="2014" name="Antonie Van Leeuwenhoek">
        <title>Hyphomonas beringensis sp. nov. and Hyphomonas chukchiensis sp. nov., isolated from surface seawater of the Bering Sea and Chukchi Sea.</title>
        <authorList>
            <person name="Li C."/>
            <person name="Lai Q."/>
            <person name="Li G."/>
            <person name="Dong C."/>
            <person name="Wang J."/>
            <person name="Liao Y."/>
            <person name="Shao Z."/>
        </authorList>
    </citation>
    <scope>NUCLEOTIDE SEQUENCE [LARGE SCALE GENOMIC DNA]</scope>
    <source>
        <strain evidence="1 2">VP2</strain>
    </source>
</reference>
<dbReference type="eggNOG" id="ENOG503313W">
    <property type="taxonomic scope" value="Bacteria"/>
</dbReference>
<evidence type="ECO:0000313" key="2">
    <source>
        <dbReference type="Proteomes" id="UP000024816"/>
    </source>
</evidence>
<evidence type="ECO:0008006" key="3">
    <source>
        <dbReference type="Google" id="ProtNLM"/>
    </source>
</evidence>
<name>A0A059FDS9_9PROT</name>
<organism evidence="1 2">
    <name type="scientific">Hyphomonas jannaschiana VP2</name>
    <dbReference type="NCBI Taxonomy" id="1280952"/>
    <lineage>
        <taxon>Bacteria</taxon>
        <taxon>Pseudomonadati</taxon>
        <taxon>Pseudomonadota</taxon>
        <taxon>Alphaproteobacteria</taxon>
        <taxon>Hyphomonadales</taxon>
        <taxon>Hyphomonadaceae</taxon>
        <taxon>Hyphomonas</taxon>
    </lineage>
</organism>